<accession>A0ABV8B8Q4</accession>
<evidence type="ECO:0000313" key="2">
    <source>
        <dbReference type="EMBL" id="MFC3885724.1"/>
    </source>
</evidence>
<dbReference type="Pfam" id="PF22659">
    <property type="entry name" value="YycE-like_C"/>
    <property type="match status" value="1"/>
</dbReference>
<dbReference type="CDD" id="cd06587">
    <property type="entry name" value="VOC"/>
    <property type="match status" value="1"/>
</dbReference>
<dbReference type="InterPro" id="IPR058997">
    <property type="entry name" value="YycE-like_C"/>
</dbReference>
<reference evidence="3" key="1">
    <citation type="journal article" date="2019" name="Int. J. Syst. Evol. Microbiol.">
        <title>The Global Catalogue of Microorganisms (GCM) 10K type strain sequencing project: providing services to taxonomists for standard genome sequencing and annotation.</title>
        <authorList>
            <consortium name="The Broad Institute Genomics Platform"/>
            <consortium name="The Broad Institute Genome Sequencing Center for Infectious Disease"/>
            <person name="Wu L."/>
            <person name="Ma J."/>
        </authorList>
    </citation>
    <scope>NUCLEOTIDE SEQUENCE [LARGE SCALE GENOMIC DNA]</scope>
    <source>
        <strain evidence="3">CCUG 61889</strain>
    </source>
</reference>
<dbReference type="InterPro" id="IPR029068">
    <property type="entry name" value="Glyas_Bleomycin-R_OHBP_Dase"/>
</dbReference>
<dbReference type="PROSITE" id="PS51819">
    <property type="entry name" value="VOC"/>
    <property type="match status" value="1"/>
</dbReference>
<feature type="domain" description="VOC" evidence="1">
    <location>
        <begin position="1"/>
        <end position="121"/>
    </location>
</feature>
<dbReference type="Gene3D" id="3.10.180.10">
    <property type="entry name" value="2,3-Dihydroxybiphenyl 1,2-Dioxygenase, domain 1"/>
    <property type="match status" value="1"/>
</dbReference>
<dbReference type="EMBL" id="JBHRZT010000072">
    <property type="protein sequence ID" value="MFC3885724.1"/>
    <property type="molecule type" value="Genomic_DNA"/>
</dbReference>
<name>A0ABV8B8Q4_9BACI</name>
<gene>
    <name evidence="2" type="ORF">ACFOU2_20500</name>
</gene>
<keyword evidence="3" id="KW-1185">Reference proteome</keyword>
<sequence>MRIARPTDQFKEVIQFYEDGLGLKRIGEFYNHDGFDGVMFGLPSLPYHLEFTHHVDGSPCPAPTKDNLLVFYIPDGEVIKVIVDRLNNLGYMEVEPENPYWTRKGHTIEDPDGWRIVLFHSTGL</sequence>
<dbReference type="Pfam" id="PF22658">
    <property type="entry name" value="YycE-like_N"/>
    <property type="match status" value="1"/>
</dbReference>
<dbReference type="InterPro" id="IPR058998">
    <property type="entry name" value="YycE-like_N"/>
</dbReference>
<dbReference type="InterPro" id="IPR037523">
    <property type="entry name" value="VOC_core"/>
</dbReference>
<comment type="caution">
    <text evidence="2">The sequence shown here is derived from an EMBL/GenBank/DDBJ whole genome shotgun (WGS) entry which is preliminary data.</text>
</comment>
<proteinExistence type="predicted"/>
<dbReference type="RefSeq" id="WP_377918683.1">
    <property type="nucleotide sequence ID" value="NZ_JBHRZT010000072.1"/>
</dbReference>
<dbReference type="Proteomes" id="UP001595752">
    <property type="component" value="Unassembled WGS sequence"/>
</dbReference>
<organism evidence="2 3">
    <name type="scientific">Bacillus songklensis</name>
    <dbReference type="NCBI Taxonomy" id="1069116"/>
    <lineage>
        <taxon>Bacteria</taxon>
        <taxon>Bacillati</taxon>
        <taxon>Bacillota</taxon>
        <taxon>Bacilli</taxon>
        <taxon>Bacillales</taxon>
        <taxon>Bacillaceae</taxon>
        <taxon>Bacillus</taxon>
    </lineage>
</organism>
<evidence type="ECO:0000259" key="1">
    <source>
        <dbReference type="PROSITE" id="PS51819"/>
    </source>
</evidence>
<dbReference type="SUPFAM" id="SSF54593">
    <property type="entry name" value="Glyoxalase/Bleomycin resistance protein/Dihydroxybiphenyl dioxygenase"/>
    <property type="match status" value="1"/>
</dbReference>
<protein>
    <submittedName>
        <fullName evidence="2">VOC family protein</fullName>
    </submittedName>
</protein>
<evidence type="ECO:0000313" key="3">
    <source>
        <dbReference type="Proteomes" id="UP001595752"/>
    </source>
</evidence>